<name>A0ABR4MGJ7_9PEZI</name>
<feature type="compositionally biased region" description="Acidic residues" evidence="1">
    <location>
        <begin position="334"/>
        <end position="347"/>
    </location>
</feature>
<reference evidence="3 4" key="1">
    <citation type="submission" date="2020-05" db="EMBL/GenBank/DDBJ databases">
        <title>Ceratocystis lukuohia genome.</title>
        <authorList>
            <person name="Harrington T.C."/>
            <person name="Kim K."/>
            <person name="Mayers C.G."/>
        </authorList>
    </citation>
    <scope>NUCLEOTIDE SEQUENCE [LARGE SCALE GENOMIC DNA]</scope>
    <source>
        <strain evidence="3 4">C4212</strain>
    </source>
</reference>
<dbReference type="EMBL" id="JABSNW010000005">
    <property type="protein sequence ID" value="KAL2887376.1"/>
    <property type="molecule type" value="Genomic_DNA"/>
</dbReference>
<evidence type="ECO:0000313" key="4">
    <source>
        <dbReference type="Proteomes" id="UP001610728"/>
    </source>
</evidence>
<dbReference type="InterPro" id="IPR003615">
    <property type="entry name" value="HNH_nuc"/>
</dbReference>
<evidence type="ECO:0000259" key="2">
    <source>
        <dbReference type="Pfam" id="PF13391"/>
    </source>
</evidence>
<dbReference type="RefSeq" id="XP_070858556.1">
    <property type="nucleotide sequence ID" value="XM_071003422.1"/>
</dbReference>
<feature type="region of interest" description="Disordered" evidence="1">
    <location>
        <begin position="333"/>
        <end position="363"/>
    </location>
</feature>
<sequence length="363" mass="41005">MQDIQDLSAAFNKAQQLPQFQKKLAITIIMLVVSLLQTQDGEHNVSFFAAAMKKKNDTMKTGVPRFIDHLSEREDLLRNWMEMRLGNTYAEAIAMTADWNTIHQLPTDEVHQRFYNTLNMCRMWFCKPPISSMQSVLTSSTPQPRSTRPGYQRTADLLTTSHHQARHRDSQTCIVSMLRGPTEVCHIVPSSINGEKLTIFKEFVGGFCPNLLPRVQELFPAKNTDIVENLMCLTPTLHSFWGAGLFALEPVSTSSTSTTVRFWWMNDLLRQINTYLPRPIACYPHFFYSPSGLPILTGDIMEFRSTPEIPAPDSTLLKVQYLMQIMGVICGAADPDEDQDGDDEADVDALQTEHGALAMQEDV</sequence>
<gene>
    <name evidence="3" type="ORF">HOO65_050497</name>
</gene>
<feature type="domain" description="HNH nuclease" evidence="2">
    <location>
        <begin position="173"/>
        <end position="248"/>
    </location>
</feature>
<dbReference type="Pfam" id="PF13391">
    <property type="entry name" value="HNH_2"/>
    <property type="match status" value="1"/>
</dbReference>
<dbReference type="GeneID" id="98119109"/>
<accession>A0ABR4MGJ7</accession>
<evidence type="ECO:0000256" key="1">
    <source>
        <dbReference type="SAM" id="MobiDB-lite"/>
    </source>
</evidence>
<dbReference type="Proteomes" id="UP001610728">
    <property type="component" value="Unassembled WGS sequence"/>
</dbReference>
<organism evidence="3 4">
    <name type="scientific">Ceratocystis lukuohia</name>
    <dbReference type="NCBI Taxonomy" id="2019550"/>
    <lineage>
        <taxon>Eukaryota</taxon>
        <taxon>Fungi</taxon>
        <taxon>Dikarya</taxon>
        <taxon>Ascomycota</taxon>
        <taxon>Pezizomycotina</taxon>
        <taxon>Sordariomycetes</taxon>
        <taxon>Hypocreomycetidae</taxon>
        <taxon>Microascales</taxon>
        <taxon>Ceratocystidaceae</taxon>
        <taxon>Ceratocystis</taxon>
    </lineage>
</organism>
<evidence type="ECO:0000313" key="3">
    <source>
        <dbReference type="EMBL" id="KAL2887376.1"/>
    </source>
</evidence>
<protein>
    <recommendedName>
        <fullName evidence="2">HNH nuclease domain-containing protein</fullName>
    </recommendedName>
</protein>
<keyword evidence="4" id="KW-1185">Reference proteome</keyword>
<comment type="caution">
    <text evidence="3">The sequence shown here is derived from an EMBL/GenBank/DDBJ whole genome shotgun (WGS) entry which is preliminary data.</text>
</comment>
<proteinExistence type="predicted"/>